<reference evidence="1 2" key="1">
    <citation type="submission" date="2016-02" db="EMBL/GenBank/DDBJ databases">
        <title>Genome analysis of coral dinoflagellate symbionts highlights evolutionary adaptations to a symbiotic lifestyle.</title>
        <authorList>
            <person name="Aranda M."/>
            <person name="Li Y."/>
            <person name="Liew Y.J."/>
            <person name="Baumgarten S."/>
            <person name="Simakov O."/>
            <person name="Wilson M."/>
            <person name="Piel J."/>
            <person name="Ashoor H."/>
            <person name="Bougouffa S."/>
            <person name="Bajic V.B."/>
            <person name="Ryu T."/>
            <person name="Ravasi T."/>
            <person name="Bayer T."/>
            <person name="Micklem G."/>
            <person name="Kim H."/>
            <person name="Bhak J."/>
            <person name="Lajeunesse T.C."/>
            <person name="Voolstra C.R."/>
        </authorList>
    </citation>
    <scope>NUCLEOTIDE SEQUENCE [LARGE SCALE GENOMIC DNA]</scope>
    <source>
        <strain evidence="1 2">CCMP2467</strain>
    </source>
</reference>
<proteinExistence type="predicted"/>
<accession>A0A1Q9EJA4</accession>
<gene>
    <name evidence="1" type="ORF">AK812_SmicGene9151</name>
</gene>
<name>A0A1Q9EJA4_SYMMI</name>
<comment type="caution">
    <text evidence="1">The sequence shown here is derived from an EMBL/GenBank/DDBJ whole genome shotgun (WGS) entry which is preliminary data.</text>
</comment>
<keyword evidence="2" id="KW-1185">Reference proteome</keyword>
<dbReference type="EMBL" id="LSRX01000138">
    <property type="protein sequence ID" value="OLQ07448.1"/>
    <property type="molecule type" value="Genomic_DNA"/>
</dbReference>
<sequence length="113" mass="12673">MKSARLYAALLHSRSDGAGTLCPKRLNRRGQIAGHEEKGVYFKAVVQAVRRELELDRLGLPPPPKAPPIAAPPMGVALLKTRAHPDSLVQTVGEKRRKDQRLRKKFVPWMYLV</sequence>
<evidence type="ECO:0000313" key="1">
    <source>
        <dbReference type="EMBL" id="OLQ07448.1"/>
    </source>
</evidence>
<protein>
    <submittedName>
        <fullName evidence="1">Uncharacterized protein</fullName>
    </submittedName>
</protein>
<dbReference type="Proteomes" id="UP000186817">
    <property type="component" value="Unassembled WGS sequence"/>
</dbReference>
<dbReference type="AlphaFoldDB" id="A0A1Q9EJA4"/>
<evidence type="ECO:0000313" key="2">
    <source>
        <dbReference type="Proteomes" id="UP000186817"/>
    </source>
</evidence>
<organism evidence="1 2">
    <name type="scientific">Symbiodinium microadriaticum</name>
    <name type="common">Dinoflagellate</name>
    <name type="synonym">Zooxanthella microadriatica</name>
    <dbReference type="NCBI Taxonomy" id="2951"/>
    <lineage>
        <taxon>Eukaryota</taxon>
        <taxon>Sar</taxon>
        <taxon>Alveolata</taxon>
        <taxon>Dinophyceae</taxon>
        <taxon>Suessiales</taxon>
        <taxon>Symbiodiniaceae</taxon>
        <taxon>Symbiodinium</taxon>
    </lineage>
</organism>